<feature type="transmembrane region" description="Helical" evidence="1">
    <location>
        <begin position="163"/>
        <end position="186"/>
    </location>
</feature>
<name>A0ABR4I9P7_9EURO</name>
<dbReference type="EMBL" id="JBFXLS010000043">
    <property type="protein sequence ID" value="KAL2824470.1"/>
    <property type="molecule type" value="Genomic_DNA"/>
</dbReference>
<keyword evidence="1" id="KW-0812">Transmembrane</keyword>
<reference evidence="2 3" key="1">
    <citation type="submission" date="2024-07" db="EMBL/GenBank/DDBJ databases">
        <title>Section-level genome sequencing and comparative genomics of Aspergillus sections Usti and Cavernicolus.</title>
        <authorList>
            <consortium name="Lawrence Berkeley National Laboratory"/>
            <person name="Nybo J.L."/>
            <person name="Vesth T.C."/>
            <person name="Theobald S."/>
            <person name="Frisvad J.C."/>
            <person name="Larsen T.O."/>
            <person name="Kjaerboelling I."/>
            <person name="Rothschild-Mancinelli K."/>
            <person name="Lyhne E.K."/>
            <person name="Kogle M.E."/>
            <person name="Barry K."/>
            <person name="Clum A."/>
            <person name="Na H."/>
            <person name="Ledsgaard L."/>
            <person name="Lin J."/>
            <person name="Lipzen A."/>
            <person name="Kuo A."/>
            <person name="Riley R."/>
            <person name="Mondo S."/>
            <person name="LaButti K."/>
            <person name="Haridas S."/>
            <person name="Pangalinan J."/>
            <person name="Salamov A.A."/>
            <person name="Simmons B.A."/>
            <person name="Magnuson J.K."/>
            <person name="Chen J."/>
            <person name="Drula E."/>
            <person name="Henrissat B."/>
            <person name="Wiebenga A."/>
            <person name="Lubbers R.J."/>
            <person name="Gomes A.C."/>
            <person name="Makela M.R."/>
            <person name="Stajich J."/>
            <person name="Grigoriev I.V."/>
            <person name="Mortensen U.H."/>
            <person name="De vries R.P."/>
            <person name="Baker S.E."/>
            <person name="Andersen M.R."/>
        </authorList>
    </citation>
    <scope>NUCLEOTIDE SEQUENCE [LARGE SCALE GENOMIC DNA]</scope>
    <source>
        <strain evidence="2 3">CBS 600.67</strain>
    </source>
</reference>
<dbReference type="Proteomes" id="UP001610335">
    <property type="component" value="Unassembled WGS sequence"/>
</dbReference>
<evidence type="ECO:0000313" key="2">
    <source>
        <dbReference type="EMBL" id="KAL2824470.1"/>
    </source>
</evidence>
<protein>
    <recommendedName>
        <fullName evidence="4">Mid2 domain-containing protein</fullName>
    </recommendedName>
</protein>
<organism evidence="2 3">
    <name type="scientific">Aspergillus cavernicola</name>
    <dbReference type="NCBI Taxonomy" id="176166"/>
    <lineage>
        <taxon>Eukaryota</taxon>
        <taxon>Fungi</taxon>
        <taxon>Dikarya</taxon>
        <taxon>Ascomycota</taxon>
        <taxon>Pezizomycotina</taxon>
        <taxon>Eurotiomycetes</taxon>
        <taxon>Eurotiomycetidae</taxon>
        <taxon>Eurotiales</taxon>
        <taxon>Aspergillaceae</taxon>
        <taxon>Aspergillus</taxon>
        <taxon>Aspergillus subgen. Nidulantes</taxon>
    </lineage>
</organism>
<sequence length="241" mass="25618">MADCWSLHSGRLSVNHNDAPCADVNTLRHNTTCCVKGTTCLSNGICLNADGKGWYSADCTDSTLESPWCQIRCAGFYGSQLTYDESSQLWSCCSYNDNKQANCTAPTDETFMAPAPSDLSTIIYLPTSGTIPYSTPTATTASTAASIPTDSDSSPSPSTSPGLAAGIGIGVGVGVVAIATIGLFLFSRRRDRSTSTKQISDTDYRIAQQPLQHFELEQNSSVTHEAEAGHAYAELEGHNKP</sequence>
<evidence type="ECO:0008006" key="4">
    <source>
        <dbReference type="Google" id="ProtNLM"/>
    </source>
</evidence>
<keyword evidence="1" id="KW-1133">Transmembrane helix</keyword>
<evidence type="ECO:0000256" key="1">
    <source>
        <dbReference type="SAM" id="Phobius"/>
    </source>
</evidence>
<keyword evidence="3" id="KW-1185">Reference proteome</keyword>
<evidence type="ECO:0000313" key="3">
    <source>
        <dbReference type="Proteomes" id="UP001610335"/>
    </source>
</evidence>
<keyword evidence="1" id="KW-0472">Membrane</keyword>
<gene>
    <name evidence="2" type="ORF">BDW59DRAFT_147393</name>
</gene>
<proteinExistence type="predicted"/>
<accession>A0ABR4I9P7</accession>
<comment type="caution">
    <text evidence="2">The sequence shown here is derived from an EMBL/GenBank/DDBJ whole genome shotgun (WGS) entry which is preliminary data.</text>
</comment>